<evidence type="ECO:0000256" key="5">
    <source>
        <dbReference type="ARBA" id="ARBA00022723"/>
    </source>
</evidence>
<organism evidence="10 11">
    <name type="scientific">Buddleja alternifolia</name>
    <dbReference type="NCBI Taxonomy" id="168488"/>
    <lineage>
        <taxon>Eukaryota</taxon>
        <taxon>Viridiplantae</taxon>
        <taxon>Streptophyta</taxon>
        <taxon>Embryophyta</taxon>
        <taxon>Tracheophyta</taxon>
        <taxon>Spermatophyta</taxon>
        <taxon>Magnoliopsida</taxon>
        <taxon>eudicotyledons</taxon>
        <taxon>Gunneridae</taxon>
        <taxon>Pentapetalae</taxon>
        <taxon>asterids</taxon>
        <taxon>lamiids</taxon>
        <taxon>Lamiales</taxon>
        <taxon>Scrophulariaceae</taxon>
        <taxon>Buddlejeae</taxon>
        <taxon>Buddleja</taxon>
    </lineage>
</organism>
<comment type="subcellular location">
    <subcellularLocation>
        <location evidence="2">Nucleus</location>
    </subcellularLocation>
</comment>
<proteinExistence type="inferred from homology"/>
<evidence type="ECO:0000256" key="3">
    <source>
        <dbReference type="ARBA" id="ARBA00006958"/>
    </source>
</evidence>
<comment type="caution">
    <text evidence="10">The sequence shown here is derived from an EMBL/GenBank/DDBJ whole genome shotgun (WGS) entry which is preliminary data.</text>
</comment>
<dbReference type="InterPro" id="IPR027806">
    <property type="entry name" value="HARBI1_dom"/>
</dbReference>
<keyword evidence="6" id="KW-0378">Hydrolase</keyword>
<dbReference type="GO" id="GO:0016787">
    <property type="term" value="F:hydrolase activity"/>
    <property type="evidence" value="ECO:0007669"/>
    <property type="project" value="UniProtKB-KW"/>
</dbReference>
<dbReference type="InterPro" id="IPR045249">
    <property type="entry name" value="HARBI1-like"/>
</dbReference>
<name>A0AAV6YGG0_9LAMI</name>
<dbReference type="Pfam" id="PF13359">
    <property type="entry name" value="DDE_Tnp_4"/>
    <property type="match status" value="1"/>
</dbReference>
<protein>
    <recommendedName>
        <fullName evidence="9">DDE Tnp4 domain-containing protein</fullName>
    </recommendedName>
</protein>
<evidence type="ECO:0000313" key="10">
    <source>
        <dbReference type="EMBL" id="KAG8390625.1"/>
    </source>
</evidence>
<keyword evidence="11" id="KW-1185">Reference proteome</keyword>
<evidence type="ECO:0000256" key="8">
    <source>
        <dbReference type="SAM" id="MobiDB-lite"/>
    </source>
</evidence>
<dbReference type="GO" id="GO:0004518">
    <property type="term" value="F:nuclease activity"/>
    <property type="evidence" value="ECO:0007669"/>
    <property type="project" value="UniProtKB-KW"/>
</dbReference>
<evidence type="ECO:0000256" key="4">
    <source>
        <dbReference type="ARBA" id="ARBA00022722"/>
    </source>
</evidence>
<feature type="region of interest" description="Disordered" evidence="8">
    <location>
        <begin position="372"/>
        <end position="394"/>
    </location>
</feature>
<evidence type="ECO:0000256" key="6">
    <source>
        <dbReference type="ARBA" id="ARBA00022801"/>
    </source>
</evidence>
<dbReference type="GO" id="GO:0005634">
    <property type="term" value="C:nucleus"/>
    <property type="evidence" value="ECO:0007669"/>
    <property type="project" value="UniProtKB-SubCell"/>
</dbReference>
<dbReference type="PANTHER" id="PTHR22930">
    <property type="match status" value="1"/>
</dbReference>
<dbReference type="PANTHER" id="PTHR22930:SF221">
    <property type="entry name" value="NUCLEASE HARBI1"/>
    <property type="match status" value="1"/>
</dbReference>
<evidence type="ECO:0000313" key="11">
    <source>
        <dbReference type="Proteomes" id="UP000826271"/>
    </source>
</evidence>
<keyword evidence="4" id="KW-0540">Nuclease</keyword>
<gene>
    <name evidence="10" type="ORF">BUALT_Bualt01G0102900</name>
</gene>
<dbReference type="EMBL" id="WHWC01000001">
    <property type="protein sequence ID" value="KAG8390625.1"/>
    <property type="molecule type" value="Genomic_DNA"/>
</dbReference>
<feature type="domain" description="DDE Tnp4" evidence="9">
    <location>
        <begin position="205"/>
        <end position="357"/>
    </location>
</feature>
<keyword evidence="5" id="KW-0479">Metal-binding</keyword>
<evidence type="ECO:0000256" key="7">
    <source>
        <dbReference type="ARBA" id="ARBA00023242"/>
    </source>
</evidence>
<keyword evidence="7" id="KW-0539">Nucleus</keyword>
<reference evidence="10" key="1">
    <citation type="submission" date="2019-10" db="EMBL/GenBank/DDBJ databases">
        <authorList>
            <person name="Zhang R."/>
            <person name="Pan Y."/>
            <person name="Wang J."/>
            <person name="Ma R."/>
            <person name="Yu S."/>
        </authorList>
    </citation>
    <scope>NUCLEOTIDE SEQUENCE</scope>
    <source>
        <strain evidence="10">LA-IB0</strain>
        <tissue evidence="10">Leaf</tissue>
    </source>
</reference>
<comment type="cofactor">
    <cofactor evidence="1">
        <name>a divalent metal cation</name>
        <dbReference type="ChEBI" id="CHEBI:60240"/>
    </cofactor>
</comment>
<dbReference type="Proteomes" id="UP000826271">
    <property type="component" value="Unassembled WGS sequence"/>
</dbReference>
<sequence length="422" mass="48511">MGIYLSSSLELCNSILSPQQVHSTAIFGKTAISDEASSTNPTPKRCKIMSESHDTSQFMGPGHSEDANWSTESLTSFIMIMHDEVLRGNLVGANFIKSKWTDIHLKMQQACPRIHFTVKQLQGMNNFNNNDINSVNDVPDDVVDDGRSSSRTLIELHNNQMASFYYFYNGPARRSFANMFKTPFRTSRIVLVRLMTIVVGWCPTHNQGTYQSRKAVISQNVMAACDFDLKFTFVLSGWEDSANDSRIFLDALRTPEYNFPWPPLGKYYLVDSGYMNFPGFLAPYRNERYHIPEWRGENRAPRSIKEFYNRYHSSGRNHIEWTFGMLKTKFPILRGLMPNYDLTMQAGIVIACCVLHNFIRIHGRDEPFHNQFGNNDMDVHEEPTEIGPSPFSRNPKLSDDDLWRQSLLQDTIAQQLWDARNN</sequence>
<evidence type="ECO:0000256" key="1">
    <source>
        <dbReference type="ARBA" id="ARBA00001968"/>
    </source>
</evidence>
<comment type="similarity">
    <text evidence="3">Belongs to the HARBI1 family.</text>
</comment>
<dbReference type="AlphaFoldDB" id="A0AAV6YGG0"/>
<evidence type="ECO:0000259" key="9">
    <source>
        <dbReference type="Pfam" id="PF13359"/>
    </source>
</evidence>
<dbReference type="GO" id="GO:0046872">
    <property type="term" value="F:metal ion binding"/>
    <property type="evidence" value="ECO:0007669"/>
    <property type="project" value="UniProtKB-KW"/>
</dbReference>
<evidence type="ECO:0000256" key="2">
    <source>
        <dbReference type="ARBA" id="ARBA00004123"/>
    </source>
</evidence>
<accession>A0AAV6YGG0</accession>